<feature type="compositionally biased region" description="Basic and acidic residues" evidence="1">
    <location>
        <begin position="114"/>
        <end position="149"/>
    </location>
</feature>
<feature type="region of interest" description="Disordered" evidence="1">
    <location>
        <begin position="113"/>
        <end position="149"/>
    </location>
</feature>
<sequence>MQGWIKVHRKVTEHWLYSAEPYDKFHAWMDLLLLCNRSPAKMMIDGKLMDVDSGELVTSIRFLCDRWKWSNTKVKRYLDTLQADGMLSVKSDSKKTRLRVLHYAKYQAYANAKNDTETTQERHRNDTETPQKHTNKNVEECKRNTGEGRERASACTPAKLYGEYKNVRLTDEELAKLKKQFPLDWQRLIKNLSFHIHNTHKTYYDHLAVLQKWGTEDRKKSGALQSPPSYDLEQIKRDTMNNTDIKF</sequence>
<evidence type="ECO:0000313" key="2">
    <source>
        <dbReference type="EMBL" id="DAD76750.1"/>
    </source>
</evidence>
<name>A0A8S5M3H6_9CAUD</name>
<evidence type="ECO:0000256" key="1">
    <source>
        <dbReference type="SAM" id="MobiDB-lite"/>
    </source>
</evidence>
<organism evidence="2">
    <name type="scientific">Myoviridae sp. ctdxI18</name>
    <dbReference type="NCBI Taxonomy" id="2826673"/>
    <lineage>
        <taxon>Viruses</taxon>
        <taxon>Duplodnaviria</taxon>
        <taxon>Heunggongvirae</taxon>
        <taxon>Uroviricota</taxon>
        <taxon>Caudoviricetes</taxon>
    </lineage>
</organism>
<accession>A0A8S5M3H6</accession>
<reference evidence="2" key="1">
    <citation type="journal article" date="2021" name="Proc. Natl. Acad. Sci. U.S.A.">
        <title>A Catalog of Tens of Thousands of Viruses from Human Metagenomes Reveals Hidden Associations with Chronic Diseases.</title>
        <authorList>
            <person name="Tisza M.J."/>
            <person name="Buck C.B."/>
        </authorList>
    </citation>
    <scope>NUCLEOTIDE SEQUENCE</scope>
    <source>
        <strain evidence="2">CtdxI18</strain>
    </source>
</reference>
<dbReference type="EMBL" id="BK014808">
    <property type="protein sequence ID" value="DAD76750.1"/>
    <property type="molecule type" value="Genomic_DNA"/>
</dbReference>
<proteinExistence type="predicted"/>
<protein>
    <submittedName>
        <fullName evidence="2">Replisome organizer</fullName>
    </submittedName>
</protein>